<dbReference type="GO" id="GO:0030677">
    <property type="term" value="C:ribonuclease P complex"/>
    <property type="evidence" value="ECO:0007669"/>
    <property type="project" value="TreeGrafter"/>
</dbReference>
<evidence type="ECO:0000256" key="4">
    <source>
        <dbReference type="ARBA" id="ARBA00022759"/>
    </source>
</evidence>
<evidence type="ECO:0000256" key="1">
    <source>
        <dbReference type="ARBA" id="ARBA00002663"/>
    </source>
</evidence>
<organism evidence="9 10">
    <name type="scientific">Halothermothrix orenii (strain H 168 / OCM 544 / DSM 9562)</name>
    <dbReference type="NCBI Taxonomy" id="373903"/>
    <lineage>
        <taxon>Bacteria</taxon>
        <taxon>Bacillati</taxon>
        <taxon>Bacillota</taxon>
        <taxon>Clostridia</taxon>
        <taxon>Halanaerobiales</taxon>
        <taxon>Halothermotrichaceae</taxon>
        <taxon>Halothermothrix</taxon>
    </lineage>
</organism>
<dbReference type="GO" id="GO:0000049">
    <property type="term" value="F:tRNA binding"/>
    <property type="evidence" value="ECO:0007669"/>
    <property type="project" value="UniProtKB-UniRule"/>
</dbReference>
<dbReference type="Pfam" id="PF00825">
    <property type="entry name" value="Ribonuclease_P"/>
    <property type="match status" value="1"/>
</dbReference>
<dbReference type="InterPro" id="IPR020539">
    <property type="entry name" value="RNase_P_CS"/>
</dbReference>
<proteinExistence type="inferred from homology"/>
<evidence type="ECO:0000256" key="7">
    <source>
        <dbReference type="HAMAP-Rule" id="MF_00227"/>
    </source>
</evidence>
<evidence type="ECO:0000256" key="5">
    <source>
        <dbReference type="ARBA" id="ARBA00022801"/>
    </source>
</evidence>
<sequence length="121" mass="14059">MEGVEQGGKCVDSLKNSDFKRVYSKGKSLASRYLVLYYYPNNLDKNRIGFSISKRVGKAVVRNKLRRRLKEIIRLTDNIKSGYDLVFIGRKPSVSLDYHDLKKDVHQLLKRARLLGRRCLL</sequence>
<dbReference type="EC" id="3.1.26.5" evidence="7 8"/>
<comment type="subunit">
    <text evidence="7">Consists of a catalytic RNA component (M1 or rnpB) and a protein subunit.</text>
</comment>
<dbReference type="KEGG" id="hor:Hore_23600"/>
<accession>B8D1F3</accession>
<dbReference type="HAMAP" id="MF_00227">
    <property type="entry name" value="RNase_P"/>
    <property type="match status" value="1"/>
</dbReference>
<evidence type="ECO:0000313" key="9">
    <source>
        <dbReference type="EMBL" id="ACL71105.1"/>
    </source>
</evidence>
<reference evidence="9 10" key="1">
    <citation type="journal article" date="2009" name="PLoS ONE">
        <title>Genome analysis of the anaerobic thermohalophilic bacterium Halothermothrix orenii.</title>
        <authorList>
            <person name="Mavromatis K."/>
            <person name="Ivanova N."/>
            <person name="Anderson I."/>
            <person name="Lykidis A."/>
            <person name="Hooper S.D."/>
            <person name="Sun H."/>
            <person name="Kunin V."/>
            <person name="Lapidus A."/>
            <person name="Hugenholtz P."/>
            <person name="Patel B."/>
            <person name="Kyrpides N.C."/>
        </authorList>
    </citation>
    <scope>NUCLEOTIDE SEQUENCE [LARGE SCALE GENOMIC DNA]</scope>
    <source>
        <strain evidence="10">H 168 / OCM 544 / DSM 9562</strain>
    </source>
</reference>
<evidence type="ECO:0000256" key="6">
    <source>
        <dbReference type="ARBA" id="ARBA00022884"/>
    </source>
</evidence>
<comment type="function">
    <text evidence="1 7">RNaseP catalyzes the removal of the 5'-leader sequence from pre-tRNA to produce the mature 5'-terminus. It can also cleave other RNA substrates such as 4.5S RNA. The protein component plays an auxiliary but essential role in vivo by binding to the 5'-leader sequence and broadening the substrate specificity of the ribozyme.</text>
</comment>
<dbReference type="PROSITE" id="PS00648">
    <property type="entry name" value="RIBONUCLEASE_P"/>
    <property type="match status" value="1"/>
</dbReference>
<keyword evidence="5 7" id="KW-0378">Hydrolase</keyword>
<dbReference type="InterPro" id="IPR000100">
    <property type="entry name" value="RNase_P"/>
</dbReference>
<keyword evidence="6 7" id="KW-0694">RNA-binding</keyword>
<comment type="similarity">
    <text evidence="7">Belongs to the RnpA family.</text>
</comment>
<evidence type="ECO:0000256" key="2">
    <source>
        <dbReference type="ARBA" id="ARBA00022694"/>
    </source>
</evidence>
<dbReference type="PANTHER" id="PTHR33992:SF1">
    <property type="entry name" value="RIBONUCLEASE P PROTEIN COMPONENT"/>
    <property type="match status" value="1"/>
</dbReference>
<dbReference type="AlphaFoldDB" id="B8D1F3"/>
<protein>
    <recommendedName>
        <fullName evidence="7 8">Ribonuclease P protein component</fullName>
        <shortName evidence="7">RNase P protein</shortName>
        <shortName evidence="7">RNaseP protein</shortName>
        <ecNumber evidence="7 8">3.1.26.5</ecNumber>
    </recommendedName>
    <alternativeName>
        <fullName evidence="7">Protein C5</fullName>
    </alternativeName>
</protein>
<dbReference type="eggNOG" id="COG0594">
    <property type="taxonomic scope" value="Bacteria"/>
</dbReference>
<dbReference type="PANTHER" id="PTHR33992">
    <property type="entry name" value="RIBONUCLEASE P PROTEIN COMPONENT"/>
    <property type="match status" value="1"/>
</dbReference>
<dbReference type="GO" id="GO:0001682">
    <property type="term" value="P:tRNA 5'-leader removal"/>
    <property type="evidence" value="ECO:0007669"/>
    <property type="project" value="UniProtKB-UniRule"/>
</dbReference>
<gene>
    <name evidence="7" type="primary">rnpA</name>
    <name evidence="9" type="ordered locus">Hore_23600</name>
</gene>
<dbReference type="NCBIfam" id="TIGR00188">
    <property type="entry name" value="rnpA"/>
    <property type="match status" value="1"/>
</dbReference>
<keyword evidence="10" id="KW-1185">Reference proteome</keyword>
<dbReference type="Gene3D" id="3.30.230.10">
    <property type="match status" value="1"/>
</dbReference>
<keyword evidence="2 7" id="KW-0819">tRNA processing</keyword>
<evidence type="ECO:0000256" key="3">
    <source>
        <dbReference type="ARBA" id="ARBA00022722"/>
    </source>
</evidence>
<evidence type="ECO:0000256" key="8">
    <source>
        <dbReference type="NCBIfam" id="TIGR00188"/>
    </source>
</evidence>
<keyword evidence="3 7" id="KW-0540">Nuclease</keyword>
<dbReference type="STRING" id="373903.Hore_23600"/>
<evidence type="ECO:0000313" key="10">
    <source>
        <dbReference type="Proteomes" id="UP000000719"/>
    </source>
</evidence>
<comment type="catalytic activity">
    <reaction evidence="7">
        <text>Endonucleolytic cleavage of RNA, removing 5'-extranucleotides from tRNA precursor.</text>
        <dbReference type="EC" id="3.1.26.5"/>
    </reaction>
</comment>
<dbReference type="HOGENOM" id="CLU_117179_9_3_9"/>
<dbReference type="SUPFAM" id="SSF54211">
    <property type="entry name" value="Ribosomal protein S5 domain 2-like"/>
    <property type="match status" value="1"/>
</dbReference>
<dbReference type="InterPro" id="IPR020568">
    <property type="entry name" value="Ribosomal_Su5_D2-typ_SF"/>
</dbReference>
<dbReference type="EMBL" id="CP001098">
    <property type="protein sequence ID" value="ACL71105.1"/>
    <property type="molecule type" value="Genomic_DNA"/>
</dbReference>
<dbReference type="GO" id="GO:0042781">
    <property type="term" value="F:3'-tRNA processing endoribonuclease activity"/>
    <property type="evidence" value="ECO:0007669"/>
    <property type="project" value="TreeGrafter"/>
</dbReference>
<dbReference type="GO" id="GO:0004526">
    <property type="term" value="F:ribonuclease P activity"/>
    <property type="evidence" value="ECO:0007669"/>
    <property type="project" value="UniProtKB-UniRule"/>
</dbReference>
<name>B8D1F3_HALOH</name>
<dbReference type="Proteomes" id="UP000000719">
    <property type="component" value="Chromosome"/>
</dbReference>
<keyword evidence="4 7" id="KW-0255">Endonuclease</keyword>
<dbReference type="InterPro" id="IPR014721">
    <property type="entry name" value="Ribsml_uS5_D2-typ_fold_subgr"/>
</dbReference>